<keyword evidence="3" id="KW-1185">Reference proteome</keyword>
<dbReference type="OrthoDB" id="4315389at2"/>
<sequence>MEANVTKYRDRKAALKFIQKTMKRHGYPFSIVADKLRSYCAAMNEKGNIDRQETGRWRNNRAKNLHLPFWLRE</sequence>
<dbReference type="Pfam" id="PF13610">
    <property type="entry name" value="DDE_Tnp_IS240"/>
    <property type="match status" value="1"/>
</dbReference>
<accession>A0A2N5XVV1</accession>
<dbReference type="InterPro" id="IPR032874">
    <property type="entry name" value="DDE_dom"/>
</dbReference>
<proteinExistence type="predicted"/>
<dbReference type="AlphaFoldDB" id="A0A2N5XVV1"/>
<evidence type="ECO:0000313" key="2">
    <source>
        <dbReference type="EMBL" id="PLW78642.1"/>
    </source>
</evidence>
<name>A0A2N5XVV1_9HYPH</name>
<dbReference type="Proteomes" id="UP000234881">
    <property type="component" value="Unassembled WGS sequence"/>
</dbReference>
<organism evidence="2 3">
    <name type="scientific">Cohaesibacter celericrescens</name>
    <dbReference type="NCBI Taxonomy" id="2067669"/>
    <lineage>
        <taxon>Bacteria</taxon>
        <taxon>Pseudomonadati</taxon>
        <taxon>Pseudomonadota</taxon>
        <taxon>Alphaproteobacteria</taxon>
        <taxon>Hyphomicrobiales</taxon>
        <taxon>Cohaesibacteraceae</taxon>
    </lineage>
</organism>
<gene>
    <name evidence="2" type="ORF">C0081_03405</name>
</gene>
<protein>
    <recommendedName>
        <fullName evidence="1">DDE domain-containing protein</fullName>
    </recommendedName>
</protein>
<evidence type="ECO:0000313" key="3">
    <source>
        <dbReference type="Proteomes" id="UP000234881"/>
    </source>
</evidence>
<reference evidence="2 3" key="1">
    <citation type="submission" date="2018-01" db="EMBL/GenBank/DDBJ databases">
        <title>The draft genome sequence of Cohaesibacter sp. H1304.</title>
        <authorList>
            <person name="Wang N.-N."/>
            <person name="Du Z.-J."/>
        </authorList>
    </citation>
    <scope>NUCLEOTIDE SEQUENCE [LARGE SCALE GENOMIC DNA]</scope>
    <source>
        <strain evidence="2 3">H1304</strain>
    </source>
</reference>
<dbReference type="EMBL" id="PKUQ01000002">
    <property type="protein sequence ID" value="PLW78642.1"/>
    <property type="molecule type" value="Genomic_DNA"/>
</dbReference>
<comment type="caution">
    <text evidence="2">The sequence shown here is derived from an EMBL/GenBank/DDBJ whole genome shotgun (WGS) entry which is preliminary data.</text>
</comment>
<feature type="domain" description="DDE" evidence="1">
    <location>
        <begin position="2"/>
        <end position="69"/>
    </location>
</feature>
<evidence type="ECO:0000259" key="1">
    <source>
        <dbReference type="Pfam" id="PF13610"/>
    </source>
</evidence>
<dbReference type="RefSeq" id="WP_101532407.1">
    <property type="nucleotide sequence ID" value="NZ_JBFHIU010000137.1"/>
</dbReference>